<dbReference type="InterPro" id="IPR029060">
    <property type="entry name" value="PIN-like_dom_sf"/>
</dbReference>
<comment type="caution">
    <text evidence="1">The sequence shown here is derived from an EMBL/GenBank/DDBJ whole genome shotgun (WGS) entry which is preliminary data.</text>
</comment>
<evidence type="ECO:0008006" key="2">
    <source>
        <dbReference type="Google" id="ProtNLM"/>
    </source>
</evidence>
<reference evidence="1" key="1">
    <citation type="journal article" date="2020" name="mSystems">
        <title>Genome- and Community-Level Interaction Insights into Carbon Utilization and Element Cycling Functions of Hydrothermarchaeota in Hydrothermal Sediment.</title>
        <authorList>
            <person name="Zhou Z."/>
            <person name="Liu Y."/>
            <person name="Xu W."/>
            <person name="Pan J."/>
            <person name="Luo Z.H."/>
            <person name="Li M."/>
        </authorList>
    </citation>
    <scope>NUCLEOTIDE SEQUENCE [LARGE SCALE GENOMIC DNA]</scope>
    <source>
        <strain evidence="1">HyVt-389</strain>
    </source>
</reference>
<dbReference type="Proteomes" id="UP000885738">
    <property type="component" value="Unassembled WGS sequence"/>
</dbReference>
<name>A0A7C1VNS8_DESA2</name>
<protein>
    <recommendedName>
        <fullName evidence="2">PIN domain-containing protein</fullName>
    </recommendedName>
</protein>
<organism evidence="1">
    <name type="scientific">Desulfofervidus auxilii</name>
    <dbReference type="NCBI Taxonomy" id="1621989"/>
    <lineage>
        <taxon>Bacteria</taxon>
        <taxon>Pseudomonadati</taxon>
        <taxon>Thermodesulfobacteriota</taxon>
        <taxon>Candidatus Desulfofervidia</taxon>
        <taxon>Candidatus Desulfofervidales</taxon>
        <taxon>Candidatus Desulfofervidaceae</taxon>
        <taxon>Candidatus Desulfofervidus</taxon>
    </lineage>
</organism>
<sequence>MFISKKGKVTLTFEETLEKIEKYENFYIAPLDLDILKVADKIELDMEMHDKLIVATALCFGTTLITKDKLIRESGIVPTTW</sequence>
<dbReference type="AlphaFoldDB" id="A0A7C1VNS8"/>
<evidence type="ECO:0000313" key="1">
    <source>
        <dbReference type="EMBL" id="HEC67543.1"/>
    </source>
</evidence>
<dbReference type="EMBL" id="DRIH01000059">
    <property type="protein sequence ID" value="HEC67543.1"/>
    <property type="molecule type" value="Genomic_DNA"/>
</dbReference>
<dbReference type="SUPFAM" id="SSF88723">
    <property type="entry name" value="PIN domain-like"/>
    <property type="match status" value="1"/>
</dbReference>
<proteinExistence type="predicted"/>
<gene>
    <name evidence="1" type="ORF">ENI35_01815</name>
</gene>
<accession>A0A7C1VNS8</accession>